<dbReference type="AlphaFoldDB" id="A0A7W5AHN0"/>
<comment type="caution">
    <text evidence="2">The sequence shown here is derived from an EMBL/GenBank/DDBJ whole genome shotgun (WGS) entry which is preliminary data.</text>
</comment>
<dbReference type="EMBL" id="JACHXF010000008">
    <property type="protein sequence ID" value="MBB3096292.1"/>
    <property type="molecule type" value="Genomic_DNA"/>
</dbReference>
<dbReference type="Proteomes" id="UP000590749">
    <property type="component" value="Unassembled WGS sequence"/>
</dbReference>
<reference evidence="2 3" key="1">
    <citation type="submission" date="2020-08" db="EMBL/GenBank/DDBJ databases">
        <title>Genomic Encyclopedia of Type Strains, Phase III (KMG-III): the genomes of soil and plant-associated and newly described type strains.</title>
        <authorList>
            <person name="Whitman W."/>
        </authorList>
    </citation>
    <scope>NUCLEOTIDE SEQUENCE [LARGE SCALE GENOMIC DNA]</scope>
    <source>
        <strain evidence="2 3">CECT 3287</strain>
    </source>
</reference>
<sequence>MRSVAPQTRDRAATAAHLTVAVALSGALLATGMPPAWAGATAARPALVSTDKSPPQVRDVKFSRAFVAVRGLAVVPVRVSMRVTDPSGVRDDPHEMNPSPQLVLGPVPGHQSKLRPVLTRTSGTATDGIWSATVNVPSTWNGTVRIVSVGAMDKAGNELSTALSGARSPKLRVRGTHRPALTFQYSMLAGGGFRIHGRASFTDTGRPLSRQRLATALDSGCDFDGGAKNNIVTDARGNYEKRFRAGGPGDAGCVALIGGAAHNQRPAILAYRIASAPAYSVPAAAMLQAADLNGTATTPVTDNSWVALRPPQPCGPYASAKLRRADRAVQAMIGVNDRPTVIVNDVAIYASDGAQRYLRDVRRAVATCGHGWSIRASGVAGDESVLLRHREYIDYAQTNKDTYIVVARTGRAVVVVADTGWETADGHEALVRSLSVAAVRRAAVVNGR</sequence>
<feature type="region of interest" description="Disordered" evidence="1">
    <location>
        <begin position="85"/>
        <end position="112"/>
    </location>
</feature>
<organism evidence="2 3">
    <name type="scientific">Actinoplanes campanulatus</name>
    <dbReference type="NCBI Taxonomy" id="113559"/>
    <lineage>
        <taxon>Bacteria</taxon>
        <taxon>Bacillati</taxon>
        <taxon>Actinomycetota</taxon>
        <taxon>Actinomycetes</taxon>
        <taxon>Micromonosporales</taxon>
        <taxon>Micromonosporaceae</taxon>
        <taxon>Actinoplanes</taxon>
    </lineage>
</organism>
<evidence type="ECO:0000256" key="1">
    <source>
        <dbReference type="SAM" id="MobiDB-lite"/>
    </source>
</evidence>
<proteinExistence type="predicted"/>
<evidence type="ECO:0000313" key="3">
    <source>
        <dbReference type="Proteomes" id="UP000590749"/>
    </source>
</evidence>
<keyword evidence="3" id="KW-1185">Reference proteome</keyword>
<protein>
    <submittedName>
        <fullName evidence="2">Uncharacterized protein</fullName>
    </submittedName>
</protein>
<gene>
    <name evidence="2" type="ORF">FHR83_003962</name>
</gene>
<dbReference type="RefSeq" id="WP_183221755.1">
    <property type="nucleotide sequence ID" value="NZ_BMPW01000007.1"/>
</dbReference>
<accession>A0A7W5AHN0</accession>
<evidence type="ECO:0000313" key="2">
    <source>
        <dbReference type="EMBL" id="MBB3096292.1"/>
    </source>
</evidence>
<name>A0A7W5AHN0_9ACTN</name>